<dbReference type="AlphaFoldDB" id="A0A3M7STU9"/>
<dbReference type="EMBL" id="REGN01000793">
    <property type="protein sequence ID" value="RNA39040.1"/>
    <property type="molecule type" value="Genomic_DNA"/>
</dbReference>
<protein>
    <submittedName>
        <fullName evidence="1">Uncharacterized protein</fullName>
    </submittedName>
</protein>
<organism evidence="1 2">
    <name type="scientific">Brachionus plicatilis</name>
    <name type="common">Marine rotifer</name>
    <name type="synonym">Brachionus muelleri</name>
    <dbReference type="NCBI Taxonomy" id="10195"/>
    <lineage>
        <taxon>Eukaryota</taxon>
        <taxon>Metazoa</taxon>
        <taxon>Spiralia</taxon>
        <taxon>Gnathifera</taxon>
        <taxon>Rotifera</taxon>
        <taxon>Eurotatoria</taxon>
        <taxon>Monogononta</taxon>
        <taxon>Pseudotrocha</taxon>
        <taxon>Ploima</taxon>
        <taxon>Brachionidae</taxon>
        <taxon>Brachionus</taxon>
    </lineage>
</organism>
<name>A0A3M7STU9_BRAPC</name>
<proteinExistence type="predicted"/>
<accession>A0A3M7STU9</accession>
<keyword evidence="2" id="KW-1185">Reference proteome</keyword>
<evidence type="ECO:0000313" key="1">
    <source>
        <dbReference type="EMBL" id="RNA39040.1"/>
    </source>
</evidence>
<reference evidence="1 2" key="1">
    <citation type="journal article" date="2018" name="Sci. Rep.">
        <title>Genomic signatures of local adaptation to the degree of environmental predictability in rotifers.</title>
        <authorList>
            <person name="Franch-Gras L."/>
            <person name="Hahn C."/>
            <person name="Garcia-Roger E.M."/>
            <person name="Carmona M.J."/>
            <person name="Serra M."/>
            <person name="Gomez A."/>
        </authorList>
    </citation>
    <scope>NUCLEOTIDE SEQUENCE [LARGE SCALE GENOMIC DNA]</scope>
    <source>
        <strain evidence="1">HYR1</strain>
    </source>
</reference>
<comment type="caution">
    <text evidence="1">The sequence shown here is derived from an EMBL/GenBank/DDBJ whole genome shotgun (WGS) entry which is preliminary data.</text>
</comment>
<sequence>MQSKPLLEGGGLSQCQPIPHLESHSKVDHSLHSPLTTHFFSIRQIFCISAIPKHLLSGFELELFTQTKIDIIRTLFSKYFTCDRSYIRLCMKTIRTKRNLGKLINFDYVWFSLYLKKAIL</sequence>
<gene>
    <name evidence="1" type="ORF">BpHYR1_050380</name>
</gene>
<evidence type="ECO:0000313" key="2">
    <source>
        <dbReference type="Proteomes" id="UP000276133"/>
    </source>
</evidence>
<dbReference type="Proteomes" id="UP000276133">
    <property type="component" value="Unassembled WGS sequence"/>
</dbReference>